<dbReference type="GeneID" id="30984661"/>
<evidence type="ECO:0000313" key="3">
    <source>
        <dbReference type="Proteomes" id="UP000094285"/>
    </source>
</evidence>
<keyword evidence="3" id="KW-1185">Reference proteome</keyword>
<feature type="compositionally biased region" description="Polar residues" evidence="1">
    <location>
        <begin position="312"/>
        <end position="321"/>
    </location>
</feature>
<sequence>MSLSRKVGNYQNQKSAIIAEYLDLRKEVDIVDEQESFELLLYLDEILYEYHVVKGYIESSKLQLNEFDSMIFDQIQSLAKKLLDSVPIPELSEKIKRLPIVRRELQENAREAGKIHTLMSAAGSNRFLEPSIIPEDFDLSTKKTKGAGSKSSKNLGIFLNGQWSKEHVRCVVEGASDPSFTRQPEKTNHVKNLFEQRFGINVSLKAVRYLMLHYGFRKTGYALKEFHSAFDEAFLRYEFSSPPASYHKVQAYLSRKIPNVLMNDIEYGFRMRRLFRKIYGNHFEPAENYEEFKHMVPYLVPARGKYKKSLRQGPNATFQETSPKDLPDDSRMETTI</sequence>
<dbReference type="AlphaFoldDB" id="A0A1E4SKE4"/>
<reference evidence="3" key="1">
    <citation type="submission" date="2016-05" db="EMBL/GenBank/DDBJ databases">
        <title>Comparative genomics of biotechnologically important yeasts.</title>
        <authorList>
            <consortium name="DOE Joint Genome Institute"/>
            <person name="Riley R."/>
            <person name="Haridas S."/>
            <person name="Wolfe K.H."/>
            <person name="Lopes M.R."/>
            <person name="Hittinger C.T."/>
            <person name="Goker M."/>
            <person name="Salamov A."/>
            <person name="Wisecaver J."/>
            <person name="Long T.M."/>
            <person name="Aerts A.L."/>
            <person name="Barry K."/>
            <person name="Choi C."/>
            <person name="Clum A."/>
            <person name="Coughlan A.Y."/>
            <person name="Deshpande S."/>
            <person name="Douglass A.P."/>
            <person name="Hanson S.J."/>
            <person name="Klenk H.-P."/>
            <person name="Labutti K."/>
            <person name="Lapidus A."/>
            <person name="Lindquist E."/>
            <person name="Lipzen A."/>
            <person name="Meier-Kolthoff J.P."/>
            <person name="Ohm R.A."/>
            <person name="Otillar R.P."/>
            <person name="Pangilinan J."/>
            <person name="Peng Y."/>
            <person name="Rokas A."/>
            <person name="Rosa C.A."/>
            <person name="Scheuner C."/>
            <person name="Sibirny A.A."/>
            <person name="Slot J.C."/>
            <person name="Stielow J.B."/>
            <person name="Sun H."/>
            <person name="Kurtzman C.P."/>
            <person name="Blackwell M."/>
            <person name="Grigoriev I.V."/>
            <person name="Jeffries T.W."/>
        </authorList>
    </citation>
    <scope>NUCLEOTIDE SEQUENCE [LARGE SCALE GENOMIC DNA]</scope>
    <source>
        <strain evidence="3">NRRL Y-17324</strain>
    </source>
</reference>
<dbReference type="Proteomes" id="UP000094285">
    <property type="component" value="Unassembled WGS sequence"/>
</dbReference>
<name>A0A1E4SKE4_9ASCO</name>
<protein>
    <submittedName>
        <fullName evidence="2">Uncharacterized protein</fullName>
    </submittedName>
</protein>
<feature type="compositionally biased region" description="Basic and acidic residues" evidence="1">
    <location>
        <begin position="322"/>
        <end position="336"/>
    </location>
</feature>
<evidence type="ECO:0000256" key="1">
    <source>
        <dbReference type="SAM" id="MobiDB-lite"/>
    </source>
</evidence>
<dbReference type="RefSeq" id="XP_020065029.1">
    <property type="nucleotide sequence ID" value="XM_020210525.1"/>
</dbReference>
<dbReference type="OrthoDB" id="4080041at2759"/>
<proteinExistence type="predicted"/>
<gene>
    <name evidence="2" type="ORF">CANTADRAFT_5600</name>
</gene>
<accession>A0A1E4SKE4</accession>
<dbReference type="STRING" id="984487.A0A1E4SKE4"/>
<feature type="region of interest" description="Disordered" evidence="1">
    <location>
        <begin position="310"/>
        <end position="336"/>
    </location>
</feature>
<evidence type="ECO:0000313" key="2">
    <source>
        <dbReference type="EMBL" id="ODV79907.1"/>
    </source>
</evidence>
<organism evidence="2 3">
    <name type="scientific">Suhomyces tanzawaensis NRRL Y-17324</name>
    <dbReference type="NCBI Taxonomy" id="984487"/>
    <lineage>
        <taxon>Eukaryota</taxon>
        <taxon>Fungi</taxon>
        <taxon>Dikarya</taxon>
        <taxon>Ascomycota</taxon>
        <taxon>Saccharomycotina</taxon>
        <taxon>Pichiomycetes</taxon>
        <taxon>Debaryomycetaceae</taxon>
        <taxon>Suhomyces</taxon>
    </lineage>
</organism>
<dbReference type="EMBL" id="KV453911">
    <property type="protein sequence ID" value="ODV79907.1"/>
    <property type="molecule type" value="Genomic_DNA"/>
</dbReference>